<feature type="domain" description="UspA" evidence="2">
    <location>
        <begin position="24"/>
        <end position="160"/>
    </location>
</feature>
<dbReference type="PRINTS" id="PR01438">
    <property type="entry name" value="UNVRSLSTRESS"/>
</dbReference>
<dbReference type="AlphaFoldDB" id="D2S7H3"/>
<comment type="similarity">
    <text evidence="1">Belongs to the universal stress protein A family.</text>
</comment>
<dbReference type="PANTHER" id="PTHR46268:SF6">
    <property type="entry name" value="UNIVERSAL STRESS PROTEIN UP12"/>
    <property type="match status" value="1"/>
</dbReference>
<proteinExistence type="inferred from homology"/>
<dbReference type="CDD" id="cd00293">
    <property type="entry name" value="USP-like"/>
    <property type="match status" value="1"/>
</dbReference>
<dbReference type="STRING" id="526225.Gobs_2802"/>
<accession>D2S7H3</accession>
<dbReference type="Gene3D" id="3.40.50.620">
    <property type="entry name" value="HUPs"/>
    <property type="match status" value="1"/>
</dbReference>
<evidence type="ECO:0000259" key="2">
    <source>
        <dbReference type="Pfam" id="PF00582"/>
    </source>
</evidence>
<name>D2S7H3_GEOOG</name>
<protein>
    <submittedName>
        <fullName evidence="3">UspA domain protein</fullName>
    </submittedName>
</protein>
<dbReference type="RefSeq" id="WP_012948865.1">
    <property type="nucleotide sequence ID" value="NC_013757.1"/>
</dbReference>
<dbReference type="EMBL" id="CP001867">
    <property type="protein sequence ID" value="ADB75432.1"/>
    <property type="molecule type" value="Genomic_DNA"/>
</dbReference>
<dbReference type="InterPro" id="IPR006016">
    <property type="entry name" value="UspA"/>
</dbReference>
<dbReference type="Proteomes" id="UP000001382">
    <property type="component" value="Chromosome"/>
</dbReference>
<reference evidence="3 4" key="1">
    <citation type="journal article" date="2010" name="Stand. Genomic Sci.">
        <title>Complete genome sequence of Geodermatophilus obscurus type strain (G-20).</title>
        <authorList>
            <person name="Ivanova N."/>
            <person name="Sikorski J."/>
            <person name="Jando M."/>
            <person name="Munk C."/>
            <person name="Lapidus A."/>
            <person name="Glavina Del Rio T."/>
            <person name="Copeland A."/>
            <person name="Tice H."/>
            <person name="Cheng J.-F."/>
            <person name="Lucas S."/>
            <person name="Chen F."/>
            <person name="Nolan M."/>
            <person name="Bruce D."/>
            <person name="Goodwin L."/>
            <person name="Pitluck S."/>
            <person name="Mavromatis K."/>
            <person name="Mikhailova N."/>
            <person name="Pati A."/>
            <person name="Chen A."/>
            <person name="Palaniappan K."/>
            <person name="Land M."/>
            <person name="Hauser L."/>
            <person name="Chang Y.-J."/>
            <person name="Jeffries C.D."/>
            <person name="Meincke L."/>
            <person name="Brettin T."/>
            <person name="Detter J.C."/>
            <person name="Detter J.C."/>
            <person name="Rohde M."/>
            <person name="Goeker M."/>
            <person name="Bristow J."/>
            <person name="Eisen J.A."/>
            <person name="Markowitz V."/>
            <person name="Hugenholtz P."/>
            <person name="Kyrpides N.C."/>
            <person name="Klenk H.-P."/>
        </authorList>
    </citation>
    <scope>NUCLEOTIDE SEQUENCE [LARGE SCALE GENOMIC DNA]</scope>
    <source>
        <strain evidence="4">ATCC 25078 / DSM 43160 / JCM 3152 / KCC A-0152 / KCTC 9177 / NBRC 13315 / NRRL B-3577 / G-20</strain>
    </source>
</reference>
<dbReference type="KEGG" id="gob:Gobs_2802"/>
<organism evidence="3 4">
    <name type="scientific">Geodermatophilus obscurus (strain ATCC 25078 / DSM 43160 / JCM 3152 / CCUG 61914 / KCC A-0152 / KCTC 9177 / NBRC 13315 / NRRL B-3577 / G-20)</name>
    <dbReference type="NCBI Taxonomy" id="526225"/>
    <lineage>
        <taxon>Bacteria</taxon>
        <taxon>Bacillati</taxon>
        <taxon>Actinomycetota</taxon>
        <taxon>Actinomycetes</taxon>
        <taxon>Geodermatophilales</taxon>
        <taxon>Geodermatophilaceae</taxon>
        <taxon>Geodermatophilus</taxon>
    </lineage>
</organism>
<evidence type="ECO:0000313" key="3">
    <source>
        <dbReference type="EMBL" id="ADB75432.1"/>
    </source>
</evidence>
<reference evidence="4" key="2">
    <citation type="submission" date="2010-01" db="EMBL/GenBank/DDBJ databases">
        <title>The complete genome of Geodermatophilus obscurus DSM 43160.</title>
        <authorList>
            <consortium name="US DOE Joint Genome Institute (JGI-PGF)"/>
            <person name="Lucas S."/>
            <person name="Copeland A."/>
            <person name="Lapidus A."/>
            <person name="Glavina del Rio T."/>
            <person name="Dalin E."/>
            <person name="Tice H."/>
            <person name="Bruce D."/>
            <person name="Goodwin L."/>
            <person name="Pitluck S."/>
            <person name="Kyrpides N."/>
            <person name="Mavromatis K."/>
            <person name="Ivanova N."/>
            <person name="Munk A.C."/>
            <person name="Brettin T."/>
            <person name="Detter J.C."/>
            <person name="Han C."/>
            <person name="Larimer F."/>
            <person name="Land M."/>
            <person name="Hauser L."/>
            <person name="Markowitz V."/>
            <person name="Cheng J.-F."/>
            <person name="Hugenholtz P."/>
            <person name="Woyke T."/>
            <person name="Wu D."/>
            <person name="Jando M."/>
            <person name="Schneider S."/>
            <person name="Klenk H.-P."/>
            <person name="Eisen J.A."/>
        </authorList>
    </citation>
    <scope>NUCLEOTIDE SEQUENCE [LARGE SCALE GENOMIC DNA]</scope>
    <source>
        <strain evidence="4">ATCC 25078 / DSM 43160 / JCM 3152 / KCC A-0152 / KCTC 9177 / NBRC 13315 / NRRL B-3577 / G-20</strain>
    </source>
</reference>
<dbReference type="eggNOG" id="COG0589">
    <property type="taxonomic scope" value="Bacteria"/>
</dbReference>
<dbReference type="InterPro" id="IPR014729">
    <property type="entry name" value="Rossmann-like_a/b/a_fold"/>
</dbReference>
<evidence type="ECO:0000256" key="1">
    <source>
        <dbReference type="ARBA" id="ARBA00008791"/>
    </source>
</evidence>
<dbReference type="HOGENOM" id="CLU_049301_9_5_11"/>
<gene>
    <name evidence="3" type="ordered locus">Gobs_2802</name>
</gene>
<dbReference type="PANTHER" id="PTHR46268">
    <property type="entry name" value="STRESS RESPONSE PROTEIN NHAX"/>
    <property type="match status" value="1"/>
</dbReference>
<keyword evidence="4" id="KW-1185">Reference proteome</keyword>
<dbReference type="SUPFAM" id="SSF52402">
    <property type="entry name" value="Adenine nucleotide alpha hydrolases-like"/>
    <property type="match status" value="1"/>
</dbReference>
<dbReference type="OrthoDB" id="6174426at2"/>
<dbReference type="Pfam" id="PF00582">
    <property type="entry name" value="Usp"/>
    <property type="match status" value="1"/>
</dbReference>
<evidence type="ECO:0000313" key="4">
    <source>
        <dbReference type="Proteomes" id="UP000001382"/>
    </source>
</evidence>
<sequence>MTELMDLESDNDGVARVADVAGGVLVGHDGSECAQEALQWAAGLALRAGYPLHVLRAWKMTTAPQPATLEPGYIPPLEDFERAVREELESHVAAAGLDPALSVTCHTAHGTPARGLIESAARADLLVVGARGRGGFAGLVLGSVSDQCVRHAPCPVTVVRTGTPADHAVGRGER</sequence>
<dbReference type="InterPro" id="IPR006015">
    <property type="entry name" value="Universal_stress_UspA"/>
</dbReference>